<name>A0A644U465_9ZZZZ</name>
<accession>A0A644U465</accession>
<organism evidence="1">
    <name type="scientific">bioreactor metagenome</name>
    <dbReference type="NCBI Taxonomy" id="1076179"/>
    <lineage>
        <taxon>unclassified sequences</taxon>
        <taxon>metagenomes</taxon>
        <taxon>ecological metagenomes</taxon>
    </lineage>
</organism>
<gene>
    <name evidence="1" type="ORF">SDC9_19523</name>
</gene>
<comment type="caution">
    <text evidence="1">The sequence shown here is derived from an EMBL/GenBank/DDBJ whole genome shotgun (WGS) entry which is preliminary data.</text>
</comment>
<dbReference type="AlphaFoldDB" id="A0A644U465"/>
<dbReference type="EMBL" id="VSSQ01000075">
    <property type="protein sequence ID" value="MPL73717.1"/>
    <property type="molecule type" value="Genomic_DNA"/>
</dbReference>
<reference evidence="1" key="1">
    <citation type="submission" date="2019-08" db="EMBL/GenBank/DDBJ databases">
        <authorList>
            <person name="Kucharzyk K."/>
            <person name="Murdoch R.W."/>
            <person name="Higgins S."/>
            <person name="Loffler F."/>
        </authorList>
    </citation>
    <scope>NUCLEOTIDE SEQUENCE</scope>
</reference>
<evidence type="ECO:0000313" key="1">
    <source>
        <dbReference type="EMBL" id="MPL73717.1"/>
    </source>
</evidence>
<sequence length="551" mass="59929">MDRAIADHRAQRLHLVDLAVDELLPAKARVHRHHADKVDHVEQILDAIKPAARVDRETRLAARAADRLQRAVNMRPGLEMGRDHIGAGLGEGVDIGIDRGDHQVHVHHRLDMRPDRLHQRRAEGQVRHEMPIHHVDMDPIGTLRFDRADLLPEVGEIGRENRRRDLDGAVKAGHGILGAGGTDGFSRLAKAFEGEAQAPPQAVSTGGAQGLRGLLPRERPVAQVSGHQVLVGHHRGALGRVVVMRDALHLGRGAEDEGRTRMQAVGRLVEDRVHAVGRPAAGLFDDEGDRCAFVDVAQAAALIALAAVARIEEHAAAAQDAVGFSDQRGDPAHVEIAPARAFFAGDQVVDIGADRRRPMALVRGVDGEFRGILGDRREIRLTFETAGVGIEDPVMHAVTEGHDQRALRPEDHVTAGDLLARRAQEARLGRVGGREDREDRADRDVDVDVRRAIERIDGKRQRARAEGEDLVFFFRGVEGHGRALERLHVGGVGHHVERLLAVAAGIGAAGSGQVLVDAVAGNQSLQPGADNAEPLHHIGEFRRERQTVEIE</sequence>
<protein>
    <submittedName>
        <fullName evidence="1">Uncharacterized protein</fullName>
    </submittedName>
</protein>
<proteinExistence type="predicted"/>